<dbReference type="CDD" id="cd00090">
    <property type="entry name" value="HTH_ARSR"/>
    <property type="match status" value="1"/>
</dbReference>
<protein>
    <submittedName>
        <fullName evidence="5">MarR family transcriptional regulator</fullName>
    </submittedName>
</protein>
<gene>
    <name evidence="5" type="ORF">GCM10010430_54310</name>
</gene>
<keyword evidence="6" id="KW-1185">Reference proteome</keyword>
<evidence type="ECO:0000256" key="3">
    <source>
        <dbReference type="ARBA" id="ARBA00023163"/>
    </source>
</evidence>
<dbReference type="RefSeq" id="WP_344639134.1">
    <property type="nucleotide sequence ID" value="NZ_BAAATR010000028.1"/>
</dbReference>
<dbReference type="Pfam" id="PF01047">
    <property type="entry name" value="MarR"/>
    <property type="match status" value="1"/>
</dbReference>
<keyword evidence="3" id="KW-0804">Transcription</keyword>
<dbReference type="PROSITE" id="PS01117">
    <property type="entry name" value="HTH_MARR_1"/>
    <property type="match status" value="1"/>
</dbReference>
<reference evidence="5 6" key="1">
    <citation type="journal article" date="2019" name="Int. J. Syst. Evol. Microbiol.">
        <title>The Global Catalogue of Microorganisms (GCM) 10K type strain sequencing project: providing services to taxonomists for standard genome sequencing and annotation.</title>
        <authorList>
            <consortium name="The Broad Institute Genomics Platform"/>
            <consortium name="The Broad Institute Genome Sequencing Center for Infectious Disease"/>
            <person name="Wu L."/>
            <person name="Ma J."/>
        </authorList>
    </citation>
    <scope>NUCLEOTIDE SEQUENCE [LARGE SCALE GENOMIC DNA]</scope>
    <source>
        <strain evidence="5 6">JCM 7356</strain>
    </source>
</reference>
<dbReference type="InterPro" id="IPR000485">
    <property type="entry name" value="AsnC-type_HTH_dom"/>
</dbReference>
<dbReference type="SUPFAM" id="SSF46785">
    <property type="entry name" value="Winged helix' DNA-binding domain"/>
    <property type="match status" value="1"/>
</dbReference>
<proteinExistence type="predicted"/>
<evidence type="ECO:0000313" key="5">
    <source>
        <dbReference type="EMBL" id="GAA2262979.1"/>
    </source>
</evidence>
<keyword evidence="2" id="KW-0238">DNA-binding</keyword>
<dbReference type="Proteomes" id="UP001500305">
    <property type="component" value="Unassembled WGS sequence"/>
</dbReference>
<dbReference type="PRINTS" id="PR00033">
    <property type="entry name" value="HTHASNC"/>
</dbReference>
<dbReference type="InterPro" id="IPR036390">
    <property type="entry name" value="WH_DNA-bd_sf"/>
</dbReference>
<evidence type="ECO:0000256" key="2">
    <source>
        <dbReference type="ARBA" id="ARBA00023125"/>
    </source>
</evidence>
<dbReference type="PANTHER" id="PTHR33164:SF57">
    <property type="entry name" value="MARR-FAMILY TRANSCRIPTIONAL REGULATOR"/>
    <property type="match status" value="1"/>
</dbReference>
<dbReference type="EMBL" id="BAAATR010000028">
    <property type="protein sequence ID" value="GAA2262979.1"/>
    <property type="molecule type" value="Genomic_DNA"/>
</dbReference>
<dbReference type="PROSITE" id="PS50995">
    <property type="entry name" value="HTH_MARR_2"/>
    <property type="match status" value="1"/>
</dbReference>
<evidence type="ECO:0000259" key="4">
    <source>
        <dbReference type="PROSITE" id="PS50995"/>
    </source>
</evidence>
<feature type="domain" description="HTH marR-type" evidence="4">
    <location>
        <begin position="16"/>
        <end position="148"/>
    </location>
</feature>
<dbReference type="Gene3D" id="1.10.10.10">
    <property type="entry name" value="Winged helix-like DNA-binding domain superfamily/Winged helix DNA-binding domain"/>
    <property type="match status" value="1"/>
</dbReference>
<dbReference type="SMART" id="SM00347">
    <property type="entry name" value="HTH_MARR"/>
    <property type="match status" value="1"/>
</dbReference>
<dbReference type="InterPro" id="IPR011991">
    <property type="entry name" value="ArsR-like_HTH"/>
</dbReference>
<name>A0ABN3EMN0_9ACTN</name>
<accession>A0ABN3EMN0</accession>
<dbReference type="PANTHER" id="PTHR33164">
    <property type="entry name" value="TRANSCRIPTIONAL REGULATOR, MARR FAMILY"/>
    <property type="match status" value="1"/>
</dbReference>
<comment type="caution">
    <text evidence="5">The sequence shown here is derived from an EMBL/GenBank/DDBJ whole genome shotgun (WGS) entry which is preliminary data.</text>
</comment>
<dbReference type="PRINTS" id="PR00598">
    <property type="entry name" value="HTHMARR"/>
</dbReference>
<dbReference type="InterPro" id="IPR023187">
    <property type="entry name" value="Tscrpt_reg_MarR-type_CS"/>
</dbReference>
<evidence type="ECO:0000256" key="1">
    <source>
        <dbReference type="ARBA" id="ARBA00023015"/>
    </source>
</evidence>
<dbReference type="InterPro" id="IPR000835">
    <property type="entry name" value="HTH_MarR-typ"/>
</dbReference>
<dbReference type="InterPro" id="IPR036388">
    <property type="entry name" value="WH-like_DNA-bd_sf"/>
</dbReference>
<organism evidence="5 6">
    <name type="scientific">Kitasatospora cystarginea</name>
    <dbReference type="NCBI Taxonomy" id="58350"/>
    <lineage>
        <taxon>Bacteria</taxon>
        <taxon>Bacillati</taxon>
        <taxon>Actinomycetota</taxon>
        <taxon>Actinomycetes</taxon>
        <taxon>Kitasatosporales</taxon>
        <taxon>Streptomycetaceae</taxon>
        <taxon>Kitasatospora</taxon>
    </lineage>
</organism>
<keyword evidence="1" id="KW-0805">Transcription regulation</keyword>
<dbReference type="InterPro" id="IPR039422">
    <property type="entry name" value="MarR/SlyA-like"/>
</dbReference>
<evidence type="ECO:0000313" key="6">
    <source>
        <dbReference type="Proteomes" id="UP001500305"/>
    </source>
</evidence>
<sequence>MATNDAGLNDTGHEIADALGLLLRRTTRARLYHQLTEGLGEAVDELTYPVLSGLARTGPISAADLAREAGLDRSNVTRRADRLEQAGLLRREPDPADRRATLLVLTEQGHRIVRTTRQRLATRIEASLDAWPAEEARTFARLLQRFVEEGPFAP</sequence>